<evidence type="ECO:0000313" key="2">
    <source>
        <dbReference type="EMBL" id="ADJ24033.1"/>
    </source>
</evidence>
<evidence type="ECO:0000256" key="1">
    <source>
        <dbReference type="SAM" id="SignalP"/>
    </source>
</evidence>
<sequence length="124" mass="13486" precursor="true">MTFCRDRRSGRIEFPTHTVCTIAALLMTSAATAATITNRSDKDVKITITEGPSRQDEFLPSGKMIDGVCRKGCIIRLNDNSKDEYELHGSESVSVEGGFLYYDSSKVEVAPTGGSDTTNGERSN</sequence>
<keyword evidence="1" id="KW-0732">Signal</keyword>
<dbReference type="KEGG" id="hdn:Hden_2235"/>
<name>D8JR48_HYPDA</name>
<accession>D8JR48</accession>
<organism evidence="2 3">
    <name type="scientific">Hyphomicrobium denitrificans (strain ATCC 51888 / DSM 1869 / NCIMB 11706 / TK 0415)</name>
    <dbReference type="NCBI Taxonomy" id="582899"/>
    <lineage>
        <taxon>Bacteria</taxon>
        <taxon>Pseudomonadati</taxon>
        <taxon>Pseudomonadota</taxon>
        <taxon>Alphaproteobacteria</taxon>
        <taxon>Hyphomicrobiales</taxon>
        <taxon>Hyphomicrobiaceae</taxon>
        <taxon>Hyphomicrobium</taxon>
    </lineage>
</organism>
<dbReference type="EMBL" id="CP002083">
    <property type="protein sequence ID" value="ADJ24033.1"/>
    <property type="molecule type" value="Genomic_DNA"/>
</dbReference>
<keyword evidence="3" id="KW-1185">Reference proteome</keyword>
<dbReference type="AlphaFoldDB" id="D8JR48"/>
<reference evidence="3" key="1">
    <citation type="journal article" date="2011" name="J. Bacteriol.">
        <title>Genome sequences of eight morphologically diverse alphaproteobacteria.</title>
        <authorList>
            <consortium name="US DOE Joint Genome Institute"/>
            <person name="Brown P.J."/>
            <person name="Kysela D.T."/>
            <person name="Buechlein A."/>
            <person name="Hemmerich C."/>
            <person name="Brun Y.V."/>
        </authorList>
    </citation>
    <scope>NUCLEOTIDE SEQUENCE [LARGE SCALE GENOMIC DNA]</scope>
    <source>
        <strain evidence="3">ATCC 51888 / DSM 1869 / NCIB 11706 / TK 0415</strain>
    </source>
</reference>
<dbReference type="Proteomes" id="UP000002033">
    <property type="component" value="Chromosome"/>
</dbReference>
<proteinExistence type="predicted"/>
<feature type="signal peptide" evidence="1">
    <location>
        <begin position="1"/>
        <end position="33"/>
    </location>
</feature>
<dbReference type="HOGENOM" id="CLU_2012138_0_0_5"/>
<protein>
    <submittedName>
        <fullName evidence="2">Uncharacterized protein</fullName>
    </submittedName>
</protein>
<dbReference type="OrthoDB" id="7932706at2"/>
<evidence type="ECO:0000313" key="3">
    <source>
        <dbReference type="Proteomes" id="UP000002033"/>
    </source>
</evidence>
<gene>
    <name evidence="2" type="ordered locus">Hden_2235</name>
</gene>
<feature type="chain" id="PRO_5003116149" evidence="1">
    <location>
        <begin position="34"/>
        <end position="124"/>
    </location>
</feature>